<dbReference type="Gene3D" id="3.90.1150.30">
    <property type="match status" value="1"/>
</dbReference>
<dbReference type="AlphaFoldDB" id="A0A1R4FY60"/>
<reference evidence="1 2" key="1">
    <citation type="submission" date="2017-02" db="EMBL/GenBank/DDBJ databases">
        <authorList>
            <person name="Peterson S.W."/>
        </authorList>
    </citation>
    <scope>NUCLEOTIDE SEQUENCE [LARGE SCALE GENOMIC DNA]</scope>
    <source>
        <strain evidence="1 2">LMG 22410</strain>
    </source>
</reference>
<evidence type="ECO:0000313" key="2">
    <source>
        <dbReference type="Proteomes" id="UP000195787"/>
    </source>
</evidence>
<protein>
    <recommendedName>
        <fullName evidence="3">TfoX N-terminal domain-containing protein</fullName>
    </recommendedName>
</protein>
<sequence>MVMSTEDDVRRLATALPEVSERTSYGTAAFYVGGKIFARMHEEPGVLVCWCQDLGEREALLEADPKKFFTTDHYNGHASVLIRLDEVDIEELSELLTEAWEARAPKRLRAGPR</sequence>
<dbReference type="InterPro" id="IPR038056">
    <property type="entry name" value="YjbR-like_sf"/>
</dbReference>
<organism evidence="1 2">
    <name type="scientific">Agrococcus casei LMG 22410</name>
    <dbReference type="NCBI Taxonomy" id="1255656"/>
    <lineage>
        <taxon>Bacteria</taxon>
        <taxon>Bacillati</taxon>
        <taxon>Actinomycetota</taxon>
        <taxon>Actinomycetes</taxon>
        <taxon>Micrococcales</taxon>
        <taxon>Microbacteriaceae</taxon>
        <taxon>Agrococcus</taxon>
    </lineage>
</organism>
<dbReference type="SUPFAM" id="SSF142906">
    <property type="entry name" value="YjbR-like"/>
    <property type="match status" value="1"/>
</dbReference>
<dbReference type="EMBL" id="FUHU01000029">
    <property type="protein sequence ID" value="SJM60773.1"/>
    <property type="molecule type" value="Genomic_DNA"/>
</dbReference>
<gene>
    <name evidence="1" type="ORF">CZ674_07350</name>
</gene>
<evidence type="ECO:0008006" key="3">
    <source>
        <dbReference type="Google" id="ProtNLM"/>
    </source>
</evidence>
<proteinExistence type="predicted"/>
<dbReference type="Pfam" id="PF04237">
    <property type="entry name" value="YjbR"/>
    <property type="match status" value="1"/>
</dbReference>
<evidence type="ECO:0000313" key="1">
    <source>
        <dbReference type="EMBL" id="SJM60773.1"/>
    </source>
</evidence>
<accession>A0A1R4FY60</accession>
<name>A0A1R4FY60_9MICO</name>
<keyword evidence="2" id="KW-1185">Reference proteome</keyword>
<dbReference type="Proteomes" id="UP000195787">
    <property type="component" value="Unassembled WGS sequence"/>
</dbReference>
<dbReference type="InterPro" id="IPR058532">
    <property type="entry name" value="YjbR/MT2646/Rv2570-like"/>
</dbReference>